<dbReference type="EMBL" id="FTPP01000002">
    <property type="protein sequence ID" value="SIT88551.1"/>
    <property type="molecule type" value="Genomic_DNA"/>
</dbReference>
<organism evidence="1 2">
    <name type="scientific">Pontibacter indicus</name>
    <dbReference type="NCBI Taxonomy" id="1317125"/>
    <lineage>
        <taxon>Bacteria</taxon>
        <taxon>Pseudomonadati</taxon>
        <taxon>Bacteroidota</taxon>
        <taxon>Cytophagia</taxon>
        <taxon>Cytophagales</taxon>
        <taxon>Hymenobacteraceae</taxon>
        <taxon>Pontibacter</taxon>
    </lineage>
</organism>
<evidence type="ECO:0000313" key="1">
    <source>
        <dbReference type="EMBL" id="SIT88551.1"/>
    </source>
</evidence>
<dbReference type="Proteomes" id="UP000187181">
    <property type="component" value="Unassembled WGS sequence"/>
</dbReference>
<dbReference type="AlphaFoldDB" id="A0A1R3XBM5"/>
<name>A0A1R3XBM5_9BACT</name>
<sequence length="167" mass="18769">MKTILSIIFISVLTLSAVFGQEVRFINLEYSSAARLDNARVKVHISRDPDNAYSVRVESLSLRSAINPSTLKPENKPKEQKITITEEQFRNLVTSLDRIKPIDIINGPHPIFLDGSSCYISYGANGTGVTYYVKTPNHDTGKRNLNDFLDAYKLILRTADLDPEKIL</sequence>
<proteinExistence type="predicted"/>
<dbReference type="RefSeq" id="WP_076668165.1">
    <property type="nucleotide sequence ID" value="NZ_FTPP01000002.1"/>
</dbReference>
<accession>A0A1R3XBM5</accession>
<dbReference type="OrthoDB" id="979240at2"/>
<reference evidence="2" key="1">
    <citation type="submission" date="2017-01" db="EMBL/GenBank/DDBJ databases">
        <authorList>
            <person name="Varghese N."/>
            <person name="Submissions S."/>
        </authorList>
    </citation>
    <scope>NUCLEOTIDE SEQUENCE [LARGE SCALE GENOMIC DNA]</scope>
    <source>
        <strain evidence="2">LP100</strain>
    </source>
</reference>
<dbReference type="STRING" id="1317125.SAMN05444128_1863"/>
<evidence type="ECO:0000313" key="2">
    <source>
        <dbReference type="Proteomes" id="UP000187181"/>
    </source>
</evidence>
<gene>
    <name evidence="1" type="ORF">SAMN05444128_1863</name>
</gene>
<keyword evidence="2" id="KW-1185">Reference proteome</keyword>
<protein>
    <submittedName>
        <fullName evidence="1">Uncharacterized protein</fullName>
    </submittedName>
</protein>